<dbReference type="PANTHER" id="PTHR14517:SF11">
    <property type="entry name" value="RIB43A-LIKE WITH COILED-COILS PROTEIN 1"/>
    <property type="match status" value="1"/>
</dbReference>
<dbReference type="RefSeq" id="XP_029912076.1">
    <property type="nucleotide sequence ID" value="XM_030056216.1"/>
</dbReference>
<dbReference type="AlphaFoldDB" id="A0A667X1Q6"/>
<dbReference type="OrthoDB" id="429119at2759"/>
<dbReference type="CTD" id="158787"/>
<gene>
    <name evidence="12" type="primary">ribc1</name>
</gene>
<sequence length="378" mass="44675">MYKVDLPVDRSADQAVQRRIAAETARKARIYNPRSRVMGLDVRALDQQVWEKQHQQHMERQRDKAFDELMRRHDEAMLQQERDESERRAALQADLTYHWATHQRAEDSTDADLKCNLKGALKFPTPEAELGPASMQIFQGEGIGEEQKRRAQMQKTARDFQIQKEYNEKRRMEDKQKEVLMGKELVHQDLRAVELDALEEECKRAARIALSNYNHALAAEQAEKLKERRMREEGGGLAEMWHLLTSDMLTECPEAAEREVGGAGPHRVLTDRWRGMSAEQLSDIHRKREEQRIERQRQREAERMLDAAWDLQQMKLSREAEEEERRAAEQRRQKRIQLDQDNKQLAREQQAYQEYLNKQLYTNKPTVDYFCQFNTSSR</sequence>
<reference evidence="12" key="1">
    <citation type="submission" date="2019-06" db="EMBL/GenBank/DDBJ databases">
        <authorList>
            <consortium name="Wellcome Sanger Institute Data Sharing"/>
        </authorList>
    </citation>
    <scope>NUCLEOTIDE SEQUENCE [LARGE SCALE GENOMIC DNA]</scope>
</reference>
<comment type="subunit">
    <text evidence="10">Microtubule inner protein component of sperm flagellar doublet microtubules.</text>
</comment>
<organism evidence="12 13">
    <name type="scientific">Myripristis murdjan</name>
    <name type="common">pinecone soldierfish</name>
    <dbReference type="NCBI Taxonomy" id="586833"/>
    <lineage>
        <taxon>Eukaryota</taxon>
        <taxon>Metazoa</taxon>
        <taxon>Chordata</taxon>
        <taxon>Craniata</taxon>
        <taxon>Vertebrata</taxon>
        <taxon>Euteleostomi</taxon>
        <taxon>Actinopterygii</taxon>
        <taxon>Neopterygii</taxon>
        <taxon>Teleostei</taxon>
        <taxon>Neoteleostei</taxon>
        <taxon>Acanthomorphata</taxon>
        <taxon>Holocentriformes</taxon>
        <taxon>Holocentridae</taxon>
        <taxon>Myripristis</taxon>
    </lineage>
</organism>
<name>A0A667X1Q6_9TELE</name>
<keyword evidence="7" id="KW-0206">Cytoskeleton</keyword>
<evidence type="ECO:0000256" key="5">
    <source>
        <dbReference type="ARBA" id="ARBA00023054"/>
    </source>
</evidence>
<evidence type="ECO:0000256" key="9">
    <source>
        <dbReference type="ARBA" id="ARBA00041087"/>
    </source>
</evidence>
<dbReference type="FunCoup" id="A0A667X1Q6">
    <property type="interactions" value="2"/>
</dbReference>
<keyword evidence="5" id="KW-0175">Coiled coil</keyword>
<evidence type="ECO:0000256" key="1">
    <source>
        <dbReference type="ARBA" id="ARBA00004611"/>
    </source>
</evidence>
<dbReference type="InterPro" id="IPR008805">
    <property type="entry name" value="RIB43A"/>
</dbReference>
<dbReference type="Pfam" id="PF05914">
    <property type="entry name" value="RIB43A"/>
    <property type="match status" value="1"/>
</dbReference>
<feature type="region of interest" description="Disordered" evidence="11">
    <location>
        <begin position="320"/>
        <end position="344"/>
    </location>
</feature>
<dbReference type="Proteomes" id="UP000472263">
    <property type="component" value="Chromosome 7"/>
</dbReference>
<evidence type="ECO:0000256" key="3">
    <source>
        <dbReference type="ARBA" id="ARBA00022490"/>
    </source>
</evidence>
<accession>A0A667X1Q6</accession>
<dbReference type="Ensembl" id="ENSMMDT00005003003.1">
    <property type="protein sequence ID" value="ENSMMDP00005002946.1"/>
    <property type="gene ID" value="ENSMMDG00005001654.1"/>
</dbReference>
<evidence type="ECO:0000256" key="8">
    <source>
        <dbReference type="ARBA" id="ARBA00023273"/>
    </source>
</evidence>
<keyword evidence="6" id="KW-0969">Cilium</keyword>
<dbReference type="PANTHER" id="PTHR14517">
    <property type="entry name" value="RIB43A-RELATED"/>
    <property type="match status" value="1"/>
</dbReference>
<dbReference type="InParanoid" id="A0A667X1Q6"/>
<reference evidence="12" key="2">
    <citation type="submission" date="2025-08" db="UniProtKB">
        <authorList>
            <consortium name="Ensembl"/>
        </authorList>
    </citation>
    <scope>IDENTIFICATION</scope>
</reference>
<evidence type="ECO:0000256" key="11">
    <source>
        <dbReference type="SAM" id="MobiDB-lite"/>
    </source>
</evidence>
<reference evidence="12" key="3">
    <citation type="submission" date="2025-09" db="UniProtKB">
        <authorList>
            <consortium name="Ensembl"/>
        </authorList>
    </citation>
    <scope>IDENTIFICATION</scope>
</reference>
<evidence type="ECO:0000313" key="13">
    <source>
        <dbReference type="Proteomes" id="UP000472263"/>
    </source>
</evidence>
<comment type="subcellular location">
    <subcellularLocation>
        <location evidence="1">Cytoplasm</location>
        <location evidence="1">Cytoskeleton</location>
        <location evidence="1">Flagellum axoneme</location>
    </subcellularLocation>
</comment>
<keyword evidence="13" id="KW-1185">Reference proteome</keyword>
<evidence type="ECO:0000256" key="7">
    <source>
        <dbReference type="ARBA" id="ARBA00023212"/>
    </source>
</evidence>
<evidence type="ECO:0000256" key="10">
    <source>
        <dbReference type="ARBA" id="ARBA00046435"/>
    </source>
</evidence>
<feature type="compositionally biased region" description="Basic and acidic residues" evidence="11">
    <location>
        <begin position="282"/>
        <end position="299"/>
    </location>
</feature>
<keyword evidence="3" id="KW-0963">Cytoplasm</keyword>
<dbReference type="GeneID" id="115362330"/>
<evidence type="ECO:0000313" key="12">
    <source>
        <dbReference type="Ensembl" id="ENSMMDP00005002946.1"/>
    </source>
</evidence>
<evidence type="ECO:0000256" key="4">
    <source>
        <dbReference type="ARBA" id="ARBA00022846"/>
    </source>
</evidence>
<evidence type="ECO:0000256" key="2">
    <source>
        <dbReference type="ARBA" id="ARBA00006875"/>
    </source>
</evidence>
<protein>
    <recommendedName>
        <fullName evidence="9">RIB43A-like with coiled-coils protein 1</fullName>
    </recommendedName>
</protein>
<comment type="similarity">
    <text evidence="2">Belongs to the RIB43A family.</text>
</comment>
<evidence type="ECO:0000256" key="6">
    <source>
        <dbReference type="ARBA" id="ARBA00023069"/>
    </source>
</evidence>
<keyword evidence="8" id="KW-0966">Cell projection</keyword>
<keyword evidence="4" id="KW-0282">Flagellum</keyword>
<dbReference type="GeneTree" id="ENSGT00390000010825"/>
<proteinExistence type="inferred from homology"/>
<feature type="region of interest" description="Disordered" evidence="11">
    <location>
        <begin position="280"/>
        <end position="299"/>
    </location>
</feature>